<dbReference type="Proteomes" id="UP001227543">
    <property type="component" value="Unassembled WGS sequence"/>
</dbReference>
<proteinExistence type="predicted"/>
<keyword evidence="3" id="KW-1185">Reference proteome</keyword>
<dbReference type="EMBL" id="MLFU01000293">
    <property type="protein sequence ID" value="KAK1468081.1"/>
    <property type="molecule type" value="Genomic_DNA"/>
</dbReference>
<name>A0ABQ9QH09_9PEZI</name>
<comment type="caution">
    <text evidence="2">The sequence shown here is derived from an EMBL/GenBank/DDBJ whole genome shotgun (WGS) entry which is preliminary data.</text>
</comment>
<evidence type="ECO:0000313" key="3">
    <source>
        <dbReference type="Proteomes" id="UP001227543"/>
    </source>
</evidence>
<organism evidence="2 3">
    <name type="scientific">Colletotrichum tamarilloi</name>
    <dbReference type="NCBI Taxonomy" id="1209934"/>
    <lineage>
        <taxon>Eukaryota</taxon>
        <taxon>Fungi</taxon>
        <taxon>Dikarya</taxon>
        <taxon>Ascomycota</taxon>
        <taxon>Pezizomycotina</taxon>
        <taxon>Sordariomycetes</taxon>
        <taxon>Hypocreomycetidae</taxon>
        <taxon>Glomerellales</taxon>
        <taxon>Glomerellaceae</taxon>
        <taxon>Colletotrichum</taxon>
        <taxon>Colletotrichum acutatum species complex</taxon>
    </lineage>
</organism>
<protein>
    <submittedName>
        <fullName evidence="2">Uncharacterized protein</fullName>
    </submittedName>
</protein>
<keyword evidence="1" id="KW-0732">Signal</keyword>
<reference evidence="2 3" key="1">
    <citation type="submission" date="2016-10" db="EMBL/GenBank/DDBJ databases">
        <title>The genome sequence of Colletotrichum fioriniae PJ7.</title>
        <authorList>
            <person name="Baroncelli R."/>
        </authorList>
    </citation>
    <scope>NUCLEOTIDE SEQUENCE [LARGE SCALE GENOMIC DNA]</scope>
    <source>
        <strain evidence="2 3">Tom-12</strain>
    </source>
</reference>
<dbReference type="GeneID" id="85417189"/>
<feature type="chain" id="PRO_5046419198" evidence="1">
    <location>
        <begin position="17"/>
        <end position="31"/>
    </location>
</feature>
<evidence type="ECO:0000256" key="1">
    <source>
        <dbReference type="SAM" id="SignalP"/>
    </source>
</evidence>
<gene>
    <name evidence="2" type="ORF">CTAM01_16959</name>
</gene>
<dbReference type="RefSeq" id="XP_060372464.1">
    <property type="nucleotide sequence ID" value="XM_060532951.1"/>
</dbReference>
<accession>A0ABQ9QH09</accession>
<evidence type="ECO:0000313" key="2">
    <source>
        <dbReference type="EMBL" id="KAK1468081.1"/>
    </source>
</evidence>
<feature type="signal peptide" evidence="1">
    <location>
        <begin position="1"/>
        <end position="16"/>
    </location>
</feature>
<sequence length="31" mass="3546">MRLFLLILIRTNFVSGLSERCVRSAAPHSEE</sequence>